<evidence type="ECO:0000259" key="1">
    <source>
        <dbReference type="Pfam" id="PF02889"/>
    </source>
</evidence>
<dbReference type="InterPro" id="IPR004179">
    <property type="entry name" value="Sec63-dom"/>
</dbReference>
<comment type="caution">
    <text evidence="2">The sequence shown here is derived from an EMBL/GenBank/DDBJ whole genome shotgun (WGS) entry which is preliminary data.</text>
</comment>
<dbReference type="InterPro" id="IPR052247">
    <property type="entry name" value="Meiotic_Crossover_Helicase"/>
</dbReference>
<feature type="domain" description="SEC63" evidence="1">
    <location>
        <begin position="42"/>
        <end position="134"/>
    </location>
</feature>
<dbReference type="GO" id="GO:0043138">
    <property type="term" value="F:3'-5' DNA helicase activity"/>
    <property type="evidence" value="ECO:0007669"/>
    <property type="project" value="UniProtKB-EC"/>
</dbReference>
<proteinExistence type="predicted"/>
<protein>
    <recommendedName>
        <fullName evidence="1">SEC63 domain-containing protein</fullName>
    </recommendedName>
</protein>
<evidence type="ECO:0000313" key="3">
    <source>
        <dbReference type="Proteomes" id="UP001457282"/>
    </source>
</evidence>
<evidence type="ECO:0000313" key="2">
    <source>
        <dbReference type="EMBL" id="KAK9943680.1"/>
    </source>
</evidence>
<dbReference type="Proteomes" id="UP001457282">
    <property type="component" value="Unassembled WGS sequence"/>
</dbReference>
<dbReference type="AlphaFoldDB" id="A0AAW1Y6L2"/>
<sequence>MSTSSFSYGFWKTRLSSKIRLIPLTHKTVPSRIPGSHFAETKTKYYLKFDTMKFFIQTPINCSLEDAFHVICRAEEIAWLQIRRNEKKLLNYINAYKDEKKIYIFFWANDCLTGDPSVHDLSLTQDMNSICSQMAVELPGA</sequence>
<dbReference type="SUPFAM" id="SSF158702">
    <property type="entry name" value="Sec63 N-terminal domain-like"/>
    <property type="match status" value="1"/>
</dbReference>
<organism evidence="2 3">
    <name type="scientific">Rubus argutus</name>
    <name type="common">Southern blackberry</name>
    <dbReference type="NCBI Taxonomy" id="59490"/>
    <lineage>
        <taxon>Eukaryota</taxon>
        <taxon>Viridiplantae</taxon>
        <taxon>Streptophyta</taxon>
        <taxon>Embryophyta</taxon>
        <taxon>Tracheophyta</taxon>
        <taxon>Spermatophyta</taxon>
        <taxon>Magnoliopsida</taxon>
        <taxon>eudicotyledons</taxon>
        <taxon>Gunneridae</taxon>
        <taxon>Pentapetalae</taxon>
        <taxon>rosids</taxon>
        <taxon>fabids</taxon>
        <taxon>Rosales</taxon>
        <taxon>Rosaceae</taxon>
        <taxon>Rosoideae</taxon>
        <taxon>Rosoideae incertae sedis</taxon>
        <taxon>Rubus</taxon>
    </lineage>
</organism>
<reference evidence="2 3" key="1">
    <citation type="journal article" date="2023" name="G3 (Bethesda)">
        <title>A chromosome-length genome assembly and annotation of blackberry (Rubus argutus, cv. 'Hillquist').</title>
        <authorList>
            <person name="Bruna T."/>
            <person name="Aryal R."/>
            <person name="Dudchenko O."/>
            <person name="Sargent D.J."/>
            <person name="Mead D."/>
            <person name="Buti M."/>
            <person name="Cavallini A."/>
            <person name="Hytonen T."/>
            <person name="Andres J."/>
            <person name="Pham M."/>
            <person name="Weisz D."/>
            <person name="Mascagni F."/>
            <person name="Usai G."/>
            <person name="Natali L."/>
            <person name="Bassil N."/>
            <person name="Fernandez G.E."/>
            <person name="Lomsadze A."/>
            <person name="Armour M."/>
            <person name="Olukolu B."/>
            <person name="Poorten T."/>
            <person name="Britton C."/>
            <person name="Davik J."/>
            <person name="Ashrafi H."/>
            <person name="Aiden E.L."/>
            <person name="Borodovsky M."/>
            <person name="Worthington M."/>
        </authorList>
    </citation>
    <scope>NUCLEOTIDE SEQUENCE [LARGE SCALE GENOMIC DNA]</scope>
    <source>
        <strain evidence="2">PI 553951</strain>
    </source>
</reference>
<accession>A0AAW1Y6L2</accession>
<dbReference type="PANTHER" id="PTHR47835">
    <property type="entry name" value="HFM1, ATP DEPENDENT DNA HELICASE HOMOLOG"/>
    <property type="match status" value="1"/>
</dbReference>
<dbReference type="GO" id="GO:0016787">
    <property type="term" value="F:hydrolase activity"/>
    <property type="evidence" value="ECO:0007669"/>
    <property type="project" value="UniProtKB-KW"/>
</dbReference>
<keyword evidence="3" id="KW-1185">Reference proteome</keyword>
<dbReference type="PANTHER" id="PTHR47835:SF3">
    <property type="entry name" value="HELICASE FOR MEIOSIS 1"/>
    <property type="match status" value="1"/>
</dbReference>
<gene>
    <name evidence="2" type="ORF">M0R45_009281</name>
</gene>
<dbReference type="Pfam" id="PF02889">
    <property type="entry name" value="Sec63"/>
    <property type="match status" value="1"/>
</dbReference>
<dbReference type="GO" id="GO:0051321">
    <property type="term" value="P:meiotic cell cycle"/>
    <property type="evidence" value="ECO:0007669"/>
    <property type="project" value="UniProtKB-KW"/>
</dbReference>
<dbReference type="EMBL" id="JBEDUW010000002">
    <property type="protein sequence ID" value="KAK9943680.1"/>
    <property type="molecule type" value="Genomic_DNA"/>
</dbReference>
<name>A0AAW1Y6L2_RUBAR</name>
<dbReference type="Gene3D" id="1.10.3380.10">
    <property type="entry name" value="Sec63 N-terminal domain-like domain"/>
    <property type="match status" value="1"/>
</dbReference>